<accession>C8S3W6</accession>
<keyword evidence="5" id="KW-0342">GTP-binding</keyword>
<dbReference type="InterPro" id="IPR000795">
    <property type="entry name" value="T_Tr_GTP-bd_dom"/>
</dbReference>
<dbReference type="GO" id="GO:0003746">
    <property type="term" value="F:translation elongation factor activity"/>
    <property type="evidence" value="ECO:0007669"/>
    <property type="project" value="UniProtKB-KW"/>
</dbReference>
<dbReference type="SUPFAM" id="SSF52540">
    <property type="entry name" value="P-loop containing nucleoside triphosphate hydrolases"/>
    <property type="match status" value="1"/>
</dbReference>
<dbReference type="CDD" id="cd03713">
    <property type="entry name" value="EFG_mtEFG_C"/>
    <property type="match status" value="1"/>
</dbReference>
<dbReference type="Pfam" id="PF00009">
    <property type="entry name" value="GTP_EFTU"/>
    <property type="match status" value="1"/>
</dbReference>
<dbReference type="CDD" id="cd04170">
    <property type="entry name" value="EF-G_bact"/>
    <property type="match status" value="1"/>
</dbReference>
<dbReference type="GO" id="GO:0005525">
    <property type="term" value="F:GTP binding"/>
    <property type="evidence" value="ECO:0007669"/>
    <property type="project" value="UniProtKB-KW"/>
</dbReference>
<keyword evidence="2" id="KW-0547">Nucleotide-binding</keyword>
<dbReference type="Gene3D" id="3.30.70.240">
    <property type="match status" value="1"/>
</dbReference>
<evidence type="ECO:0000256" key="6">
    <source>
        <dbReference type="ARBA" id="ARBA00024731"/>
    </source>
</evidence>
<dbReference type="InterPro" id="IPR020568">
    <property type="entry name" value="Ribosomal_Su5_D2-typ_SF"/>
</dbReference>
<dbReference type="GO" id="GO:0003924">
    <property type="term" value="F:GTPase activity"/>
    <property type="evidence" value="ECO:0007669"/>
    <property type="project" value="InterPro"/>
</dbReference>
<dbReference type="eggNOG" id="COG0480">
    <property type="taxonomic scope" value="Bacteria"/>
</dbReference>
<evidence type="ECO:0000256" key="4">
    <source>
        <dbReference type="ARBA" id="ARBA00022917"/>
    </source>
</evidence>
<dbReference type="InterPro" id="IPR047872">
    <property type="entry name" value="EFG_IV"/>
</dbReference>
<protein>
    <recommendedName>
        <fullName evidence="1">Elongation factor G</fullName>
    </recommendedName>
</protein>
<evidence type="ECO:0000259" key="7">
    <source>
        <dbReference type="SMART" id="SM00838"/>
    </source>
</evidence>
<evidence type="ECO:0000259" key="8">
    <source>
        <dbReference type="SMART" id="SM00889"/>
    </source>
</evidence>
<feature type="domain" description="Elongation factor EFG" evidence="7">
    <location>
        <begin position="575"/>
        <end position="665"/>
    </location>
</feature>
<evidence type="ECO:0000313" key="10">
    <source>
        <dbReference type="Proteomes" id="UP000010121"/>
    </source>
</evidence>
<dbReference type="SMART" id="SM00889">
    <property type="entry name" value="EFG_IV"/>
    <property type="match status" value="1"/>
</dbReference>
<dbReference type="PANTHER" id="PTHR43261:SF7">
    <property type="entry name" value="ELONGATION FACTOR G-LIKE PROTEIN"/>
    <property type="match status" value="1"/>
</dbReference>
<proteinExistence type="predicted"/>
<dbReference type="SUPFAM" id="SSF50447">
    <property type="entry name" value="Translation proteins"/>
    <property type="match status" value="1"/>
</dbReference>
<dbReference type="PANTHER" id="PTHR43261">
    <property type="entry name" value="TRANSLATION ELONGATION FACTOR G-RELATED"/>
    <property type="match status" value="1"/>
</dbReference>
<evidence type="ECO:0000256" key="5">
    <source>
        <dbReference type="ARBA" id="ARBA00023134"/>
    </source>
</evidence>
<dbReference type="RefSeq" id="WP_008031928.1">
    <property type="nucleotide sequence ID" value="NZ_ACYY01000021.1"/>
</dbReference>
<dbReference type="InterPro" id="IPR000640">
    <property type="entry name" value="EFG_V-like"/>
</dbReference>
<dbReference type="InterPro" id="IPR005517">
    <property type="entry name" value="Transl_elong_EFG/EF2_IV"/>
</dbReference>
<evidence type="ECO:0000256" key="3">
    <source>
        <dbReference type="ARBA" id="ARBA00022768"/>
    </source>
</evidence>
<dbReference type="Gene3D" id="3.30.230.10">
    <property type="match status" value="1"/>
</dbReference>
<dbReference type="Gene3D" id="3.30.70.870">
    <property type="entry name" value="Elongation Factor G (Translational Gtpase), domain 3"/>
    <property type="match status" value="1"/>
</dbReference>
<feature type="domain" description="Translation elongation factor EFG/EF2" evidence="8">
    <location>
        <begin position="456"/>
        <end position="573"/>
    </location>
</feature>
<dbReference type="OrthoDB" id="9802948at2"/>
<name>C8S3W6_9RHOB</name>
<dbReference type="InterPro" id="IPR035647">
    <property type="entry name" value="EFG_III/V"/>
</dbReference>
<comment type="function">
    <text evidence="6">Catalyzes the GTP-dependent ribosomal translocation step during translation elongation. During this step, the ribosome changes from the pre-translocational (PRE) to the post-translocational (POST) state as the newly formed A-site-bound peptidyl-tRNA and P-site-bound deacylated tRNA move to the P and E sites, respectively. Catalyzes the coordinated movement of the two tRNA molecules, the mRNA and conformational changes in the ribosome.</text>
</comment>
<dbReference type="Pfam" id="PF00679">
    <property type="entry name" value="EFG_C"/>
    <property type="match status" value="1"/>
</dbReference>
<dbReference type="InterPro" id="IPR009000">
    <property type="entry name" value="Transl_B-barrel_sf"/>
</dbReference>
<evidence type="ECO:0000313" key="9">
    <source>
        <dbReference type="EMBL" id="EEW24335.1"/>
    </source>
</evidence>
<dbReference type="Pfam" id="PF03764">
    <property type="entry name" value="EFG_IV"/>
    <property type="match status" value="1"/>
</dbReference>
<dbReference type="CDD" id="cd01434">
    <property type="entry name" value="EFG_mtEFG1_IV"/>
    <property type="match status" value="1"/>
</dbReference>
<dbReference type="Proteomes" id="UP000010121">
    <property type="component" value="Unassembled WGS sequence"/>
</dbReference>
<comment type="caution">
    <text evidence="9">The sequence shown here is derived from an EMBL/GenBank/DDBJ whole genome shotgun (WGS) entry which is preliminary data.</text>
</comment>
<dbReference type="GO" id="GO:0097216">
    <property type="term" value="F:guanosine tetraphosphate binding"/>
    <property type="evidence" value="ECO:0007669"/>
    <property type="project" value="UniProtKB-ARBA"/>
</dbReference>
<dbReference type="SMART" id="SM00838">
    <property type="entry name" value="EFG_C"/>
    <property type="match status" value="1"/>
</dbReference>
<dbReference type="EMBL" id="ACYY01000021">
    <property type="protein sequence ID" value="EEW24335.1"/>
    <property type="molecule type" value="Genomic_DNA"/>
</dbReference>
<dbReference type="Gene3D" id="3.40.50.300">
    <property type="entry name" value="P-loop containing nucleotide triphosphate hydrolases"/>
    <property type="match status" value="1"/>
</dbReference>
<dbReference type="AlphaFoldDB" id="C8S3W6"/>
<dbReference type="InterPro" id="IPR041095">
    <property type="entry name" value="EFG_II"/>
</dbReference>
<organism evidence="9 10">
    <name type="scientific">Rhodobacter ferrooxidans</name>
    <dbReference type="NCBI Taxonomy" id="371731"/>
    <lineage>
        <taxon>Bacteria</taxon>
        <taxon>Pseudomonadati</taxon>
        <taxon>Pseudomonadota</taxon>
        <taxon>Alphaproteobacteria</taxon>
        <taxon>Rhodobacterales</taxon>
        <taxon>Rhodobacter group</taxon>
        <taxon>Rhodobacter</taxon>
    </lineage>
</organism>
<keyword evidence="10" id="KW-1185">Reference proteome</keyword>
<dbReference type="InterPro" id="IPR035649">
    <property type="entry name" value="EFG_V"/>
</dbReference>
<dbReference type="GO" id="GO:0032790">
    <property type="term" value="P:ribosome disassembly"/>
    <property type="evidence" value="ECO:0007669"/>
    <property type="project" value="TreeGrafter"/>
</dbReference>
<keyword evidence="4" id="KW-0648">Protein biosynthesis</keyword>
<dbReference type="NCBIfam" id="NF009379">
    <property type="entry name" value="PRK12740.1-3"/>
    <property type="match status" value="1"/>
</dbReference>
<dbReference type="STRING" id="371731.Rsw2DRAFT_2744"/>
<evidence type="ECO:0000256" key="2">
    <source>
        <dbReference type="ARBA" id="ARBA00022741"/>
    </source>
</evidence>
<dbReference type="InterPro" id="IPR014721">
    <property type="entry name" value="Ribsml_uS5_D2-typ_fold_subgr"/>
</dbReference>
<gene>
    <name evidence="9" type="ORF">Rsw2DRAFT_2744</name>
</gene>
<reference evidence="9 10" key="1">
    <citation type="submission" date="2009-08" db="EMBL/GenBank/DDBJ databases">
        <title>The draft genome of Rhodobacter sp. SW2.</title>
        <authorList>
            <consortium name="US DOE Joint Genome Institute (JGI-PGF)"/>
            <person name="Lucas S."/>
            <person name="Copeland A."/>
            <person name="Lapidus A."/>
            <person name="Glavina del Rio T."/>
            <person name="Tice H."/>
            <person name="Bruce D."/>
            <person name="Goodwin L."/>
            <person name="Pitluck S."/>
            <person name="Larimer F."/>
            <person name="Land M.L."/>
            <person name="Hauser L."/>
            <person name="Emerson D."/>
        </authorList>
    </citation>
    <scope>NUCLEOTIDE SEQUENCE [LARGE SCALE GENOMIC DNA]</scope>
    <source>
        <strain evidence="9 10">SW2</strain>
    </source>
</reference>
<dbReference type="SUPFAM" id="SSF54980">
    <property type="entry name" value="EF-G C-terminal domain-like"/>
    <property type="match status" value="2"/>
</dbReference>
<dbReference type="Pfam" id="PF14492">
    <property type="entry name" value="EFG_III"/>
    <property type="match status" value="1"/>
</dbReference>
<keyword evidence="3 9" id="KW-0251">Elongation factor</keyword>
<dbReference type="InterPro" id="IPR027417">
    <property type="entry name" value="P-loop_NTPase"/>
</dbReference>
<dbReference type="Gene3D" id="2.40.30.10">
    <property type="entry name" value="Translation factors"/>
    <property type="match status" value="1"/>
</dbReference>
<sequence length="674" mass="72684">MSNTVSGPRCAALVGTYTSGKTTLFEDLLFAVGAVDRRGTVREGNTVGDGATEARARAMSTELSVASIDFMGEPWALIDCPGSVELAYEAKCAMMVADVVVVVCEPVPERAVALSPILKFVDDHKIPHLLYINKMDQAEASVRATFEALQTVSSRPLVLREIPLRDETGKITGLIDLVSERAWRWNPHKPSDLISLPERLKQDESTSRSKMLESLADFDDTLMGELLEDTVPSTDEIYANLVRDLQQDLIVPVFFGSAEQENGITRLWKALRHEAPGVAVTAQRLGIDPAGGTQAQVFKTVYAGQSGKMSLARVWAGDLRDGMPLGNDRLGSIGSPLGKKITARKTAVAGEVVVLGRMATAATGELLGEHGVLAAKWPVPPAPHFAHAIRAERQSDEVKLAAALARLSEEDPSLTSSLDAGSGELVLGGQGEMQLQIAISRLKGDYGLQVSHHAPSLPYKETITRPASQHSRHKKQSGGHGEFADVHLEITPLPRGEGIRFDDRITGGVVPRQYIPAVEKGVMAYLARGPLGFEVVDVAVSLTDGGFHAVDSSDMAFQKAAAKAMTEAMANCGPVLLEPIVRVTVSVPTEFTPKVQRIVNSRRGQLLGYDAKDGWQGWDEVQAVMPQSETADLIIDLRSQSLGVGFFETVFDHLREVEGREAEKVIAARAEALK</sequence>
<evidence type="ECO:0000256" key="1">
    <source>
        <dbReference type="ARBA" id="ARBA00017872"/>
    </source>
</evidence>
<dbReference type="SUPFAM" id="SSF54211">
    <property type="entry name" value="Ribosomal protein S5 domain 2-like"/>
    <property type="match status" value="1"/>
</dbReference>